<keyword evidence="2" id="KW-0689">Ribosomal protein</keyword>
<comment type="caution">
    <text evidence="6">The sequence shown here is derived from an EMBL/GenBank/DDBJ whole genome shotgun (WGS) entry which is preliminary data.</text>
</comment>
<gene>
    <name evidence="6" type="primary">Mrps30</name>
    <name evidence="6" type="ORF">CLIRUF_R07405</name>
</gene>
<dbReference type="AlphaFoldDB" id="A0A7K6QJT0"/>
<keyword evidence="4" id="KW-0687">Ribonucleoprotein</keyword>
<evidence type="ECO:0000313" key="6">
    <source>
        <dbReference type="EMBL" id="NWW73868.1"/>
    </source>
</evidence>
<dbReference type="OrthoDB" id="6041973at2759"/>
<feature type="compositionally biased region" description="Low complexity" evidence="5">
    <location>
        <begin position="115"/>
        <end position="147"/>
    </location>
</feature>
<dbReference type="Proteomes" id="UP000580879">
    <property type="component" value="Unassembled WGS sequence"/>
</dbReference>
<comment type="subcellular location">
    <subcellularLocation>
        <location evidence="1">Mitochondrion</location>
    </subcellularLocation>
</comment>
<dbReference type="GO" id="GO:0006412">
    <property type="term" value="P:translation"/>
    <property type="evidence" value="ECO:0007669"/>
    <property type="project" value="InterPro"/>
</dbReference>
<keyword evidence="3" id="KW-0496">Mitochondrion</keyword>
<proteinExistence type="predicted"/>
<dbReference type="GO" id="GO:0005762">
    <property type="term" value="C:mitochondrial large ribosomal subunit"/>
    <property type="evidence" value="ECO:0007669"/>
    <property type="project" value="TreeGrafter"/>
</dbReference>
<dbReference type="Pfam" id="PF07147">
    <property type="entry name" value="PDCD9"/>
    <property type="match status" value="1"/>
</dbReference>
<dbReference type="InterPro" id="IPR010793">
    <property type="entry name" value="Ribosomal_mL37/mL65"/>
</dbReference>
<evidence type="ECO:0000256" key="5">
    <source>
        <dbReference type="SAM" id="MobiDB-lite"/>
    </source>
</evidence>
<name>A0A7K6QJT0_9PASS</name>
<evidence type="ECO:0000256" key="1">
    <source>
        <dbReference type="ARBA" id="ARBA00004173"/>
    </source>
</evidence>
<evidence type="ECO:0000256" key="2">
    <source>
        <dbReference type="ARBA" id="ARBA00022980"/>
    </source>
</evidence>
<evidence type="ECO:0000313" key="7">
    <source>
        <dbReference type="Proteomes" id="UP000580879"/>
    </source>
</evidence>
<feature type="non-terminal residue" evidence="6">
    <location>
        <position position="1"/>
    </location>
</feature>
<protein>
    <submittedName>
        <fullName evidence="6">RT30 protein</fullName>
    </submittedName>
</protein>
<keyword evidence="7" id="KW-1185">Reference proteome</keyword>
<sequence length="453" mass="50773">MAALGARRLLRPGWRWFSEAAPGAPSPPVSPLYPPVVASITAKSKAAKWRRLERFKQRVHAAATVEEKLRLYGKLQRPKYMVYPQTFALNADRWYRSFTKTVFVPGMPPRAAAAKPPVAAAGATPEASRAPEPGAEAPGAAEAQGPAKSTEPAAGVAPYLDVGDLRSLAFDALLQESFYQNKKRPFLYRDQDHTPGPFLTQLVSTLAAFLSGRNPLLAASSLDLKPEVNYYWHHGEEVVVHGHRKGRVDPVRFQIDDNPHLQIRVPEQLPEVVPLESDLGDVPVIDHKPSKLPLFKKQYENKVFIGSKVADPCCYGHTQFHLLPDKLKRERFIRERLEDQIEVVYRSNGIASLFAWTAAQAMYQGFWSEADVTRPFVSQAVVTDGKYFAFFCYQLNTLALTAETIKNNPRKNICWGTDSKPLYDVVEDGKVKGFNDEVLLQLVRFLLNRPRVV</sequence>
<evidence type="ECO:0000256" key="4">
    <source>
        <dbReference type="ARBA" id="ARBA00023274"/>
    </source>
</evidence>
<evidence type="ECO:0000256" key="3">
    <source>
        <dbReference type="ARBA" id="ARBA00023128"/>
    </source>
</evidence>
<accession>A0A7K6QJT0</accession>
<feature type="non-terminal residue" evidence="6">
    <location>
        <position position="453"/>
    </location>
</feature>
<reference evidence="6 7" key="1">
    <citation type="submission" date="2019-09" db="EMBL/GenBank/DDBJ databases">
        <title>Bird 10,000 Genomes (B10K) Project - Family phase.</title>
        <authorList>
            <person name="Zhang G."/>
        </authorList>
    </citation>
    <scope>NUCLEOTIDE SEQUENCE [LARGE SCALE GENOMIC DNA]</scope>
    <source>
        <strain evidence="6">B10K-DU-029-53</strain>
    </source>
</reference>
<dbReference type="PANTHER" id="PTHR13014">
    <property type="entry name" value="MITOCHONDRIAL 28S RIBOSOMAL PROTEIN S30/P52 PRO-APOTOTIC PROTEIN"/>
    <property type="match status" value="1"/>
</dbReference>
<dbReference type="InterPro" id="IPR039982">
    <property type="entry name" value="Ribosomal_mL65"/>
</dbReference>
<organism evidence="6 7">
    <name type="scientific">Climacteris rufus</name>
    <name type="common">rufous treecreeper</name>
    <dbReference type="NCBI Taxonomy" id="47695"/>
    <lineage>
        <taxon>Eukaryota</taxon>
        <taxon>Metazoa</taxon>
        <taxon>Chordata</taxon>
        <taxon>Craniata</taxon>
        <taxon>Vertebrata</taxon>
        <taxon>Euteleostomi</taxon>
        <taxon>Archelosauria</taxon>
        <taxon>Archosauria</taxon>
        <taxon>Dinosauria</taxon>
        <taxon>Saurischia</taxon>
        <taxon>Theropoda</taxon>
        <taxon>Coelurosauria</taxon>
        <taxon>Aves</taxon>
        <taxon>Neognathae</taxon>
        <taxon>Neoaves</taxon>
        <taxon>Telluraves</taxon>
        <taxon>Australaves</taxon>
        <taxon>Passeriformes</taxon>
        <taxon>Climacteridae</taxon>
        <taxon>Climacteris</taxon>
    </lineage>
</organism>
<dbReference type="GO" id="GO:0003735">
    <property type="term" value="F:structural constituent of ribosome"/>
    <property type="evidence" value="ECO:0007669"/>
    <property type="project" value="InterPro"/>
</dbReference>
<dbReference type="EMBL" id="VZRZ01002852">
    <property type="protein sequence ID" value="NWW73868.1"/>
    <property type="molecule type" value="Genomic_DNA"/>
</dbReference>
<feature type="region of interest" description="Disordered" evidence="5">
    <location>
        <begin position="115"/>
        <end position="153"/>
    </location>
</feature>
<dbReference type="PANTHER" id="PTHR13014:SF3">
    <property type="entry name" value="LARGE RIBOSOMAL SUBUNIT PROTEIN ML65"/>
    <property type="match status" value="1"/>
</dbReference>